<dbReference type="InterPro" id="IPR013121">
    <property type="entry name" value="Fe_red_NAD-bd_6"/>
</dbReference>
<evidence type="ECO:0000256" key="14">
    <source>
        <dbReference type="ARBA" id="ARBA00039704"/>
    </source>
</evidence>
<dbReference type="InterPro" id="IPR039261">
    <property type="entry name" value="FNR_nucleotide-bd"/>
</dbReference>
<dbReference type="EMBL" id="CP017624">
    <property type="protein sequence ID" value="AOW27387.1"/>
    <property type="molecule type" value="Genomic_DNA"/>
</dbReference>
<evidence type="ECO:0000256" key="12">
    <source>
        <dbReference type="ARBA" id="ARBA00037386"/>
    </source>
</evidence>
<feature type="transmembrane region" description="Helical" evidence="16">
    <location>
        <begin position="20"/>
        <end position="41"/>
    </location>
</feature>
<dbReference type="InterPro" id="IPR050369">
    <property type="entry name" value="RBOH/FRE"/>
</dbReference>
<organism evidence="21 22">
    <name type="scientific">Candida albicans (strain SC5314 / ATCC MYA-2876)</name>
    <name type="common">Yeast</name>
    <dbReference type="NCBI Taxonomy" id="237561"/>
    <lineage>
        <taxon>Eukaryota</taxon>
        <taxon>Fungi</taxon>
        <taxon>Dikarya</taxon>
        <taxon>Ascomycota</taxon>
        <taxon>Saccharomycotina</taxon>
        <taxon>Pichiomycetes</taxon>
        <taxon>Debaryomycetaceae</taxon>
        <taxon>Candida/Lodderomyces clade</taxon>
        <taxon>Candida</taxon>
    </lineage>
</organism>
<evidence type="ECO:0000256" key="6">
    <source>
        <dbReference type="ARBA" id="ARBA00022857"/>
    </source>
</evidence>
<reference evidence="21 22" key="3">
    <citation type="journal article" date="2013" name="Genome Biol.">
        <title>Assembly of a phased diploid Candida albicans genome facilitates allele-specific measurements and provides a simple model for repeat and indel structure.</title>
        <authorList>
            <person name="Muzzey D."/>
            <person name="Schwartz K."/>
            <person name="Weissman J.S."/>
            <person name="Sherlock G."/>
        </authorList>
    </citation>
    <scope>NUCLEOTIDE SEQUENCE [LARGE SCALE GENOMIC DNA]</scope>
    <source>
        <strain evidence="22">SC5314 / ATCC MYA-2876</strain>
    </source>
</reference>
<keyword evidence="22" id="KW-1185">Reference proteome</keyword>
<evidence type="ECO:0000256" key="10">
    <source>
        <dbReference type="ARBA" id="ARBA00023065"/>
    </source>
</evidence>
<feature type="transmembrane region" description="Helical" evidence="16">
    <location>
        <begin position="166"/>
        <end position="184"/>
    </location>
</feature>
<dbReference type="Proteomes" id="UP000000559">
    <property type="component" value="Chromosome 2"/>
</dbReference>
<evidence type="ECO:0000259" key="19">
    <source>
        <dbReference type="Pfam" id="PF08030"/>
    </source>
</evidence>
<feature type="transmembrane region" description="Helical" evidence="16">
    <location>
        <begin position="133"/>
        <end position="154"/>
    </location>
</feature>
<dbReference type="GO" id="GO:0006811">
    <property type="term" value="P:monoatomic ion transport"/>
    <property type="evidence" value="ECO:0007669"/>
    <property type="project" value="UniProtKB-KW"/>
</dbReference>
<dbReference type="FunCoup" id="A0A1D8PGY5">
    <property type="interactions" value="20"/>
</dbReference>
<feature type="transmembrane region" description="Helical" evidence="16">
    <location>
        <begin position="196"/>
        <end position="214"/>
    </location>
</feature>
<accession>A0A1D8PGY5</accession>
<evidence type="ECO:0000256" key="4">
    <source>
        <dbReference type="ARBA" id="ARBA00022692"/>
    </source>
</evidence>
<comment type="similarity">
    <text evidence="13">Belongs to the ferric reductase (FRE) family. AIM14 subfamily.</text>
</comment>
<feature type="transmembrane region" description="Helical" evidence="16">
    <location>
        <begin position="220"/>
        <end position="239"/>
    </location>
</feature>
<dbReference type="Pfam" id="PF01794">
    <property type="entry name" value="Ferric_reduct"/>
    <property type="match status" value="1"/>
</dbReference>
<gene>
    <name evidence="21" type="ordered locus">CAALFM_C203530WA</name>
    <name evidence="20" type="ordered locus">orf19.8486</name>
</gene>
<dbReference type="GO" id="GO:0005886">
    <property type="term" value="C:plasma membrane"/>
    <property type="evidence" value="ECO:0000318"/>
    <property type="project" value="GO_Central"/>
</dbReference>
<comment type="function">
    <text evidence="12">Probable cell surface metalloreductase. May be involved in iron or copper homeostasis.</text>
</comment>
<keyword evidence="2" id="KW-0813">Transport</keyword>
<keyword evidence="4 16" id="KW-0812">Transmembrane</keyword>
<feature type="region of interest" description="Disordered" evidence="15">
    <location>
        <begin position="451"/>
        <end position="471"/>
    </location>
</feature>
<feature type="transmembrane region" description="Helical" evidence="16">
    <location>
        <begin position="62"/>
        <end position="82"/>
    </location>
</feature>
<keyword evidence="10" id="KW-0406">Ion transport</keyword>
<dbReference type="Pfam" id="PF08022">
    <property type="entry name" value="FAD_binding_8"/>
    <property type="match status" value="1"/>
</dbReference>
<dbReference type="InterPro" id="IPR013130">
    <property type="entry name" value="Fe3_Rdtase_TM_dom"/>
</dbReference>
<evidence type="ECO:0000256" key="5">
    <source>
        <dbReference type="ARBA" id="ARBA00022827"/>
    </source>
</evidence>
<evidence type="ECO:0000313" key="20">
    <source>
        <dbReference type="CGD" id="CAL0000178992"/>
    </source>
</evidence>
<comment type="subcellular location">
    <subcellularLocation>
        <location evidence="1">Membrane</location>
        <topology evidence="1">Multi-pass membrane protein</topology>
    </subcellularLocation>
</comment>
<evidence type="ECO:0000256" key="11">
    <source>
        <dbReference type="ARBA" id="ARBA00023136"/>
    </source>
</evidence>
<evidence type="ECO:0000256" key="15">
    <source>
        <dbReference type="SAM" id="MobiDB-lite"/>
    </source>
</evidence>
<feature type="domain" description="FAD-binding 8" evidence="18">
    <location>
        <begin position="246"/>
        <end position="319"/>
    </location>
</feature>
<dbReference type="Pfam" id="PF08030">
    <property type="entry name" value="NAD_binding_6"/>
    <property type="match status" value="1"/>
</dbReference>
<dbReference type="InterPro" id="IPR013112">
    <property type="entry name" value="FAD-bd_8"/>
</dbReference>
<evidence type="ECO:0000259" key="17">
    <source>
        <dbReference type="Pfam" id="PF01794"/>
    </source>
</evidence>
<dbReference type="InParanoid" id="A0A1D8PGY5"/>
<evidence type="ECO:0000259" key="18">
    <source>
        <dbReference type="Pfam" id="PF08022"/>
    </source>
</evidence>
<feature type="domain" description="Ferric reductase NAD binding" evidence="19">
    <location>
        <begin position="348"/>
        <end position="521"/>
    </location>
</feature>
<dbReference type="RefSeq" id="XP_720990.2">
    <property type="nucleotide sequence ID" value="XM_715897.2"/>
</dbReference>
<dbReference type="PANTHER" id="PTHR11972">
    <property type="entry name" value="NADPH OXIDASE"/>
    <property type="match status" value="1"/>
</dbReference>
<protein>
    <recommendedName>
        <fullName evidence="14">Probable metalloreductase AIM14</fullName>
    </recommendedName>
</protein>
<dbReference type="PANTHER" id="PTHR11972:SF198">
    <property type="entry name" value="METALLOREDUCTASE AIM14-RELATED"/>
    <property type="match status" value="1"/>
</dbReference>
<dbReference type="CDD" id="cd06186">
    <property type="entry name" value="NOX_Duox_like_FAD_NADP"/>
    <property type="match status" value="1"/>
</dbReference>
<evidence type="ECO:0000256" key="2">
    <source>
        <dbReference type="ARBA" id="ARBA00022448"/>
    </source>
</evidence>
<keyword evidence="8 16" id="KW-1133">Transmembrane helix</keyword>
<keyword evidence="3" id="KW-0285">Flavoprotein</keyword>
<dbReference type="OrthoDB" id="17725at2759"/>
<evidence type="ECO:0000256" key="3">
    <source>
        <dbReference type="ARBA" id="ARBA00022630"/>
    </source>
</evidence>
<dbReference type="Gene3D" id="3.40.50.80">
    <property type="entry name" value="Nucleotide-binding domain of ferredoxin-NADP reductase (FNR) module"/>
    <property type="match status" value="1"/>
</dbReference>
<evidence type="ECO:0000313" key="22">
    <source>
        <dbReference type="Proteomes" id="UP000000559"/>
    </source>
</evidence>
<dbReference type="GeneID" id="3637341"/>
<keyword evidence="9" id="KW-0560">Oxidoreductase</keyword>
<feature type="domain" description="Ferric oxidoreductase" evidence="17">
    <location>
        <begin position="96"/>
        <end position="211"/>
    </location>
</feature>
<dbReference type="SUPFAM" id="SSF52343">
    <property type="entry name" value="Ferredoxin reductase-like, C-terminal NADP-linked domain"/>
    <property type="match status" value="1"/>
</dbReference>
<dbReference type="SFLD" id="SFLDF00463">
    <property type="entry name" value="AIM14"/>
    <property type="match status" value="1"/>
</dbReference>
<dbReference type="CGD" id="CAL0000178992">
    <property type="gene designation" value="orf19.8486"/>
</dbReference>
<keyword evidence="7" id="KW-0249">Electron transport</keyword>
<evidence type="ECO:0000256" key="1">
    <source>
        <dbReference type="ARBA" id="ARBA00004141"/>
    </source>
</evidence>
<evidence type="ECO:0000256" key="16">
    <source>
        <dbReference type="SAM" id="Phobius"/>
    </source>
</evidence>
<evidence type="ECO:0000256" key="7">
    <source>
        <dbReference type="ARBA" id="ARBA00022982"/>
    </source>
</evidence>
<evidence type="ECO:0000256" key="9">
    <source>
        <dbReference type="ARBA" id="ARBA00023002"/>
    </source>
</evidence>
<dbReference type="eggNOG" id="KOG0039">
    <property type="taxonomic scope" value="Eukaryota"/>
</dbReference>
<evidence type="ECO:0000256" key="8">
    <source>
        <dbReference type="ARBA" id="ARBA00022989"/>
    </source>
</evidence>
<keyword evidence="5" id="KW-0274">FAD</keyword>
<dbReference type="VEuPathDB" id="FungiDB:C2_03530W_A"/>
<dbReference type="KEGG" id="cal:CAALFM_C203530WA"/>
<dbReference type="SFLD" id="SFLDS00052">
    <property type="entry name" value="Ferric_Reductase_Domain"/>
    <property type="match status" value="1"/>
</dbReference>
<name>A0A1D8PGY5_CANAL</name>
<dbReference type="SFLD" id="SFLDG01168">
    <property type="entry name" value="Ferric_reductase_subgroup_(FRE"/>
    <property type="match status" value="1"/>
</dbReference>
<keyword evidence="6" id="KW-0521">NADP</keyword>
<keyword evidence="11 16" id="KW-0472">Membrane</keyword>
<dbReference type="AlphaFoldDB" id="A0A1D8PGY5"/>
<proteinExistence type="inferred from homology"/>
<sequence>MDEVVPRHGDHHNINIKYGYFIFALTIIQIIFFLQVKFIQIKRWNSTGRFSKFWSQLTNPPIWLMVTVWLLIVIFTGGHKISDFSEEYIISAKRYGRMAYCLIPLNIYLVLRPTNSPLLKPGYYLENMNLHKWTSRIIVFCSAIHATGYIYKWVKEGTILNKPFRFLNLLGVIVFVFLVVLAIISVRTFRKKIYSTFYLIHNITAWSMVILITFHARPGVTIFAVISILLLGYQLYLRYYSSYLVNSLKVIDIPTSTLQIIKIPQPNKFPNWLPGSHIRLNYTISKFKSWTTATHPFTIVTIPEDSANNLTLIVKKPNQFVVYPLDSYLLTGPYPSLAPPFFTTANIVNIICGGSGISLGLPIYHHFRSINSTVPVKLVWTVRNQNDTFIMNQLDMTGVQVYVTSIGDTNSESQENQQHQAVPLFVIEEEEEEEGHGLLNNESENGIELQNMPESNEENSETITINSKNNKDNEERKEYFKFGRPKFDEVFAIDDPTTTHDLDNSWVIACGPDELISDAKRWSKDRGYRFYYEKYEM</sequence>
<evidence type="ECO:0000313" key="21">
    <source>
        <dbReference type="EMBL" id="AOW27387.1"/>
    </source>
</evidence>
<evidence type="ECO:0000256" key="13">
    <source>
        <dbReference type="ARBA" id="ARBA00038065"/>
    </source>
</evidence>
<reference evidence="21 22" key="2">
    <citation type="journal article" date="2007" name="Genome Biol.">
        <title>Assembly of the Candida albicans genome into sixteen supercontigs aligned on the eight chromosomes.</title>
        <authorList>
            <person name="van het Hoog M."/>
            <person name="Rast T.J."/>
            <person name="Martchenko M."/>
            <person name="Grindle S."/>
            <person name="Dignard D."/>
            <person name="Hogues H."/>
            <person name="Cuomo C."/>
            <person name="Berriman M."/>
            <person name="Scherer S."/>
            <person name="Magee B.B."/>
            <person name="Whiteway M."/>
            <person name="Chibana H."/>
            <person name="Nantel A."/>
            <person name="Magee P.T."/>
        </authorList>
    </citation>
    <scope>GENOME REANNOTATION</scope>
    <source>
        <strain evidence="22">SC5314 / ATCC MYA-2876</strain>
    </source>
</reference>
<dbReference type="GO" id="GO:0000293">
    <property type="term" value="F:ferric-chelate reductase activity"/>
    <property type="evidence" value="ECO:0000318"/>
    <property type="project" value="GO_Central"/>
</dbReference>
<reference evidence="21 22" key="1">
    <citation type="journal article" date="2004" name="Proc. Natl. Acad. Sci. U.S.A.">
        <title>The diploid genome sequence of Candida albicans.</title>
        <authorList>
            <person name="Jones T."/>
            <person name="Federspiel N.A."/>
            <person name="Chibana H."/>
            <person name="Dungan J."/>
            <person name="Kalman S."/>
            <person name="Magee B.B."/>
            <person name="Newport G."/>
            <person name="Thorstenson Y.R."/>
            <person name="Agabian N."/>
            <person name="Magee P.T."/>
            <person name="Davis R.W."/>
            <person name="Scherer S."/>
        </authorList>
    </citation>
    <scope>NUCLEOTIDE SEQUENCE [LARGE SCALE GENOMIC DNA]</scope>
    <source>
        <strain evidence="22">SC5314 / ATCC MYA-2876</strain>
    </source>
</reference>